<dbReference type="AlphaFoldDB" id="A0A2T1NGB7"/>
<dbReference type="SUPFAM" id="SSF48452">
    <property type="entry name" value="TPR-like"/>
    <property type="match status" value="2"/>
</dbReference>
<dbReference type="Pfam" id="PF13181">
    <property type="entry name" value="TPR_8"/>
    <property type="match status" value="1"/>
</dbReference>
<protein>
    <submittedName>
        <fullName evidence="5">Tetratricopeptide repeat protein</fullName>
    </submittedName>
</protein>
<dbReference type="Pfam" id="PF00515">
    <property type="entry name" value="TPR_1"/>
    <property type="match status" value="1"/>
</dbReference>
<evidence type="ECO:0000256" key="1">
    <source>
        <dbReference type="ARBA" id="ARBA00022737"/>
    </source>
</evidence>
<dbReference type="SMART" id="SM00028">
    <property type="entry name" value="TPR"/>
    <property type="match status" value="4"/>
</dbReference>
<dbReference type="PROSITE" id="PS50293">
    <property type="entry name" value="TPR_REGION"/>
    <property type="match status" value="1"/>
</dbReference>
<dbReference type="PANTHER" id="PTHR44858:SF1">
    <property type="entry name" value="UDP-N-ACETYLGLUCOSAMINE--PEPTIDE N-ACETYLGLUCOSAMINYLTRANSFERASE SPINDLY-RELATED"/>
    <property type="match status" value="1"/>
</dbReference>
<reference evidence="5 6" key="1">
    <citation type="submission" date="2018-03" db="EMBL/GenBank/DDBJ databases">
        <title>Mesoflavibacter sp. HG37 and Mesoflavibacter sp. HG96 sp.nov., two marine bacteria isolated from seawater of Western Pacific Ocean.</title>
        <authorList>
            <person name="Cheng H."/>
            <person name="Wu Y.-H."/>
            <person name="Guo L.-L."/>
            <person name="Xu X.-W."/>
        </authorList>
    </citation>
    <scope>NUCLEOTIDE SEQUENCE [LARGE SCALE GENOMIC DNA]</scope>
    <source>
        <strain evidence="5 6">KCTC 42117</strain>
    </source>
</reference>
<keyword evidence="6" id="KW-1185">Reference proteome</keyword>
<dbReference type="InterPro" id="IPR011990">
    <property type="entry name" value="TPR-like_helical_dom_sf"/>
</dbReference>
<dbReference type="RefSeq" id="WP_027879074.1">
    <property type="nucleotide sequence ID" value="NZ_JACHWV010000001.1"/>
</dbReference>
<evidence type="ECO:0000256" key="3">
    <source>
        <dbReference type="PROSITE-ProRule" id="PRU00339"/>
    </source>
</evidence>
<dbReference type="InterPro" id="IPR019734">
    <property type="entry name" value="TPR_rpt"/>
</dbReference>
<feature type="repeat" description="TPR" evidence="3">
    <location>
        <begin position="283"/>
        <end position="316"/>
    </location>
</feature>
<dbReference type="InterPro" id="IPR050498">
    <property type="entry name" value="Ycf3"/>
</dbReference>
<feature type="chain" id="PRO_5015548169" evidence="4">
    <location>
        <begin position="20"/>
        <end position="410"/>
    </location>
</feature>
<comment type="caution">
    <text evidence="5">The sequence shown here is derived from an EMBL/GenBank/DDBJ whole genome shotgun (WGS) entry which is preliminary data.</text>
</comment>
<evidence type="ECO:0000256" key="4">
    <source>
        <dbReference type="SAM" id="SignalP"/>
    </source>
</evidence>
<dbReference type="PANTHER" id="PTHR44858">
    <property type="entry name" value="TETRATRICOPEPTIDE REPEAT PROTEIN 6"/>
    <property type="match status" value="1"/>
</dbReference>
<proteinExistence type="predicted"/>
<dbReference type="OrthoDB" id="1149028at2"/>
<sequence length="410" mass="45874">MKKQVIIALALFVSVFTFAQKKEVKALEKAVKKDNFAEAKTIATQLDSQVSAMDDDLKEDYYLAAAKAYYANGTSTNADTNKAIENILKVEGEGAEFKRIIENDLLTKANNFYSSKKFNKAAETFNMMYQVNPEAQDYLYYTAVSYIGAQNFDKALESYLELDKLGYTGEKTMFVATNKETGQVDSFNSKSERDIYVKSGTHTDPETQNTESRASEITKNIALIYINKGEKDKALAAIEKAKQANPDDVNLLINEANIYFEMGDEKKFQSILQEAIQKEPNNADLHYNVGVIYMNNKEIEKARQSFEKVLSLKPANADAALNLSTSYLEEGNALVEQMNSLGNSRADDLKYEELKKKKSSLFDQAAQTLVDFKNNNTSVPTSVLQQLKNIYNALGEVEKAKAINAEIEGK</sequence>
<organism evidence="5 6">
    <name type="scientific">Mesoflavibacter zeaxanthinifaciens subsp. sabulilitoris</name>
    <dbReference type="NCBI Taxonomy" id="1520893"/>
    <lineage>
        <taxon>Bacteria</taxon>
        <taxon>Pseudomonadati</taxon>
        <taxon>Bacteroidota</taxon>
        <taxon>Flavobacteriia</taxon>
        <taxon>Flavobacteriales</taxon>
        <taxon>Flavobacteriaceae</taxon>
        <taxon>Mesoflavibacter</taxon>
    </lineage>
</organism>
<keyword evidence="1" id="KW-0677">Repeat</keyword>
<evidence type="ECO:0000256" key="2">
    <source>
        <dbReference type="ARBA" id="ARBA00022803"/>
    </source>
</evidence>
<gene>
    <name evidence="5" type="ORF">C7H61_04825</name>
</gene>
<dbReference type="Proteomes" id="UP000238430">
    <property type="component" value="Unassembled WGS sequence"/>
</dbReference>
<feature type="repeat" description="TPR" evidence="3">
    <location>
        <begin position="215"/>
        <end position="248"/>
    </location>
</feature>
<dbReference type="PROSITE" id="PS50005">
    <property type="entry name" value="TPR"/>
    <property type="match status" value="2"/>
</dbReference>
<evidence type="ECO:0000313" key="5">
    <source>
        <dbReference type="EMBL" id="PSG91903.1"/>
    </source>
</evidence>
<feature type="signal peptide" evidence="4">
    <location>
        <begin position="1"/>
        <end position="19"/>
    </location>
</feature>
<keyword evidence="4" id="KW-0732">Signal</keyword>
<dbReference type="Pfam" id="PF13432">
    <property type="entry name" value="TPR_16"/>
    <property type="match status" value="1"/>
</dbReference>
<dbReference type="Gene3D" id="1.25.40.10">
    <property type="entry name" value="Tetratricopeptide repeat domain"/>
    <property type="match status" value="2"/>
</dbReference>
<dbReference type="EMBL" id="PXOT01000020">
    <property type="protein sequence ID" value="PSG91903.1"/>
    <property type="molecule type" value="Genomic_DNA"/>
</dbReference>
<accession>A0A2T1NGB7</accession>
<keyword evidence="2 3" id="KW-0802">TPR repeat</keyword>
<evidence type="ECO:0000313" key="6">
    <source>
        <dbReference type="Proteomes" id="UP000238430"/>
    </source>
</evidence>
<name>A0A2T1NGB7_9FLAO</name>